<gene>
    <name evidence="1" type="ORF">CSKR_102589</name>
</gene>
<organism evidence="1 2">
    <name type="scientific">Clonorchis sinensis</name>
    <name type="common">Chinese liver fluke</name>
    <dbReference type="NCBI Taxonomy" id="79923"/>
    <lineage>
        <taxon>Eukaryota</taxon>
        <taxon>Metazoa</taxon>
        <taxon>Spiralia</taxon>
        <taxon>Lophotrochozoa</taxon>
        <taxon>Platyhelminthes</taxon>
        <taxon>Trematoda</taxon>
        <taxon>Digenea</taxon>
        <taxon>Opisthorchiida</taxon>
        <taxon>Opisthorchiata</taxon>
        <taxon>Opisthorchiidae</taxon>
        <taxon>Clonorchis</taxon>
    </lineage>
</organism>
<reference evidence="1 2" key="1">
    <citation type="journal article" date="2018" name="Biotechnol. Adv.">
        <title>Improved genomic resources and new bioinformatic workflow for the carcinogenic parasite Clonorchis sinensis: Biotechnological implications.</title>
        <authorList>
            <person name="Wang D."/>
            <person name="Korhonen P.K."/>
            <person name="Gasser R.B."/>
            <person name="Young N.D."/>
        </authorList>
    </citation>
    <scope>NUCLEOTIDE SEQUENCE [LARGE SCALE GENOMIC DNA]</scope>
    <source>
        <strain evidence="1">Cs-k2</strain>
    </source>
</reference>
<dbReference type="AlphaFoldDB" id="A0A3R7D7B1"/>
<accession>A0A3R7D7B1</accession>
<dbReference type="Proteomes" id="UP000286415">
    <property type="component" value="Unassembled WGS sequence"/>
</dbReference>
<keyword evidence="2" id="KW-1185">Reference proteome</keyword>
<reference evidence="1 2" key="2">
    <citation type="journal article" date="2021" name="Genomics">
        <title>High-quality reference genome for Clonorchis sinensis.</title>
        <authorList>
            <person name="Young N.D."/>
            <person name="Stroehlein A.J."/>
            <person name="Kinkar L."/>
            <person name="Wang T."/>
            <person name="Sohn W.M."/>
            <person name="Chang B.C.H."/>
            <person name="Kaur P."/>
            <person name="Weisz D."/>
            <person name="Dudchenko O."/>
            <person name="Aiden E.L."/>
            <person name="Korhonen P.K."/>
            <person name="Gasser R.B."/>
        </authorList>
    </citation>
    <scope>NUCLEOTIDE SEQUENCE [LARGE SCALE GENOMIC DNA]</scope>
    <source>
        <strain evidence="1">Cs-k2</strain>
    </source>
</reference>
<evidence type="ECO:0000313" key="1">
    <source>
        <dbReference type="EMBL" id="KAG5444984.1"/>
    </source>
</evidence>
<name>A0A3R7D7B1_CLOSI</name>
<sequence>MGDEIVNSEVGLQFLKLRWKAETGEGITSNVKALLIRYQLKIQYRFSELKFRNQACNGRHGERIFDETMFGFVTTKFSGGAFTKGIIELYNFNARTNIHR</sequence>
<dbReference type="EMBL" id="NIRI02000056">
    <property type="protein sequence ID" value="KAG5444984.1"/>
    <property type="molecule type" value="Genomic_DNA"/>
</dbReference>
<evidence type="ECO:0000313" key="2">
    <source>
        <dbReference type="Proteomes" id="UP000286415"/>
    </source>
</evidence>
<comment type="caution">
    <text evidence="1">The sequence shown here is derived from an EMBL/GenBank/DDBJ whole genome shotgun (WGS) entry which is preliminary data.</text>
</comment>
<protein>
    <submittedName>
        <fullName evidence="1">Uncharacterized protein</fullName>
    </submittedName>
</protein>
<proteinExistence type="predicted"/>
<dbReference type="InParanoid" id="A0A3R7D7B1"/>